<evidence type="ECO:0000313" key="4">
    <source>
        <dbReference type="EMBL" id="MBM7631368.1"/>
    </source>
</evidence>
<dbReference type="InterPro" id="IPR039298">
    <property type="entry name" value="ACOT13"/>
</dbReference>
<dbReference type="Gene3D" id="3.10.129.10">
    <property type="entry name" value="Hotdog Thioesterase"/>
    <property type="match status" value="1"/>
</dbReference>
<dbReference type="RefSeq" id="WP_204695515.1">
    <property type="nucleotide sequence ID" value="NZ_JAFBEC010000001.1"/>
</dbReference>
<comment type="similarity">
    <text evidence="1">Belongs to the thioesterase PaaI family.</text>
</comment>
<accession>A0ABS2P7H5</accession>
<dbReference type="EMBL" id="JAFBEC010000001">
    <property type="protein sequence ID" value="MBM7631368.1"/>
    <property type="molecule type" value="Genomic_DNA"/>
</dbReference>
<dbReference type="PANTHER" id="PTHR21660:SF1">
    <property type="entry name" value="ACYL-COENZYME A THIOESTERASE 13"/>
    <property type="match status" value="1"/>
</dbReference>
<gene>
    <name evidence="4" type="ORF">JOD17_000459</name>
</gene>
<name>A0ABS2P7H5_9BACL</name>
<dbReference type="InterPro" id="IPR006683">
    <property type="entry name" value="Thioestr_dom"/>
</dbReference>
<dbReference type="InterPro" id="IPR003736">
    <property type="entry name" value="PAAI_dom"/>
</dbReference>
<reference evidence="4 5" key="1">
    <citation type="submission" date="2021-01" db="EMBL/GenBank/DDBJ databases">
        <title>Genomic Encyclopedia of Type Strains, Phase IV (KMG-IV): sequencing the most valuable type-strain genomes for metagenomic binning, comparative biology and taxonomic classification.</title>
        <authorList>
            <person name="Goeker M."/>
        </authorList>
    </citation>
    <scope>NUCLEOTIDE SEQUENCE [LARGE SCALE GENOMIC DNA]</scope>
    <source>
        <strain evidence="4 5">DSM 25540</strain>
    </source>
</reference>
<dbReference type="InterPro" id="IPR029069">
    <property type="entry name" value="HotDog_dom_sf"/>
</dbReference>
<feature type="domain" description="Thioesterase" evidence="3">
    <location>
        <begin position="39"/>
        <end position="113"/>
    </location>
</feature>
<organism evidence="4 5">
    <name type="scientific">Geomicrobium sediminis</name>
    <dbReference type="NCBI Taxonomy" id="1347788"/>
    <lineage>
        <taxon>Bacteria</taxon>
        <taxon>Bacillati</taxon>
        <taxon>Bacillota</taxon>
        <taxon>Bacilli</taxon>
        <taxon>Bacillales</taxon>
        <taxon>Geomicrobium</taxon>
    </lineage>
</organism>
<dbReference type="CDD" id="cd03443">
    <property type="entry name" value="PaaI_thioesterase"/>
    <property type="match status" value="1"/>
</dbReference>
<dbReference type="Pfam" id="PF03061">
    <property type="entry name" value="4HBT"/>
    <property type="match status" value="1"/>
</dbReference>
<dbReference type="SUPFAM" id="SSF54637">
    <property type="entry name" value="Thioesterase/thiol ester dehydrase-isomerase"/>
    <property type="match status" value="1"/>
</dbReference>
<dbReference type="Proteomes" id="UP000741863">
    <property type="component" value="Unassembled WGS sequence"/>
</dbReference>
<evidence type="ECO:0000313" key="5">
    <source>
        <dbReference type="Proteomes" id="UP000741863"/>
    </source>
</evidence>
<evidence type="ECO:0000256" key="1">
    <source>
        <dbReference type="ARBA" id="ARBA00008324"/>
    </source>
</evidence>
<dbReference type="NCBIfam" id="TIGR00369">
    <property type="entry name" value="unchar_dom_1"/>
    <property type="match status" value="1"/>
</dbReference>
<keyword evidence="2" id="KW-0378">Hydrolase</keyword>
<proteinExistence type="inferred from homology"/>
<comment type="caution">
    <text evidence="4">The sequence shown here is derived from an EMBL/GenBank/DDBJ whole genome shotgun (WGS) entry which is preliminary data.</text>
</comment>
<dbReference type="PANTHER" id="PTHR21660">
    <property type="entry name" value="THIOESTERASE SUPERFAMILY MEMBER-RELATED"/>
    <property type="match status" value="1"/>
</dbReference>
<evidence type="ECO:0000256" key="2">
    <source>
        <dbReference type="ARBA" id="ARBA00022801"/>
    </source>
</evidence>
<evidence type="ECO:0000259" key="3">
    <source>
        <dbReference type="Pfam" id="PF03061"/>
    </source>
</evidence>
<sequence>MGVAKQSPFYQLLGFQDGLDGDENVYLQLEIREDHLNNNGSLHGGVHATMLDNVFGAMIYYKTGCRNLTISLHVHYLAPAREGVLKAKGSFMQLGYKSAQLEGYIYDEDDQLIAKGSGTFKLLREAKS</sequence>
<protein>
    <submittedName>
        <fullName evidence="4">Uncharacterized protein (TIGR00369 family)</fullName>
    </submittedName>
</protein>
<keyword evidence="5" id="KW-1185">Reference proteome</keyword>